<evidence type="ECO:0000313" key="8">
    <source>
        <dbReference type="EMBL" id="EIT84210.1"/>
    </source>
</evidence>
<evidence type="ECO:0000256" key="5">
    <source>
        <dbReference type="ARBA" id="ARBA00023239"/>
    </source>
</evidence>
<accession>I8UB91</accession>
<dbReference type="InterPro" id="IPR036633">
    <property type="entry name" value="Prn/Lys/Arg_de-COase_C_sf"/>
</dbReference>
<dbReference type="PATRIC" id="fig|1196324.3.peg.3443"/>
<evidence type="ECO:0000256" key="1">
    <source>
        <dbReference type="ARBA" id="ARBA00001933"/>
    </source>
</evidence>
<protein>
    <submittedName>
        <fullName evidence="8">Orn/Lys/Arg decarboxylase family protein</fullName>
    </submittedName>
</protein>
<sequence>MQHAEKSKGIFYVPGHKKGKVGFQQHEPLAAIASLDATELTGLDDLHEPEGVIKEAQTLLAQWSKAQHSYFLVGGSTAGNLVMLLAAFQPGDVVFVQRNCHKSVLNGLELARLRPVFLAPDIHTQGQFATGISLSVVKKALRHYPDAKGIMLTNPNYYGISRDLKELITIMHEHNMVVLVDEAHGAHFGGDTRLPTNAIAMGADLVVQSAHKTLPALTMGAFLHSNSERIDEDQVKHYLQMIQSSSPSYPIMASLDVARNYVQHLSQKEYDGILADISSFREHLSQIATITVLQAEGNDELDPLKVTIQSVTGVSGFELQERLEAQGIYTELADSLNVLFILPLGKIENKERLLAIITNTLEQASRGDGELKRTCHTEIPEISPLSQPYESLRTMKKKKVLIADAVGCVAAEALIPYPPGIPLIAKGEVITKQQLHQFEALKRAGARFHGGQNRVITIYE</sequence>
<proteinExistence type="inferred from homology"/>
<dbReference type="AlphaFoldDB" id="I8UB91"/>
<dbReference type="InterPro" id="IPR052357">
    <property type="entry name" value="Orn_Lys_Arg_decarboxylase-I"/>
</dbReference>
<dbReference type="eggNOG" id="COG1982">
    <property type="taxonomic scope" value="Bacteria"/>
</dbReference>
<evidence type="ECO:0000259" key="7">
    <source>
        <dbReference type="Pfam" id="PF03711"/>
    </source>
</evidence>
<reference evidence="8 9" key="1">
    <citation type="journal article" date="2012" name="J. Bacteriol.">
        <title>Genome of Bacillus macauensis ZFHKF-1, a Long-Chain-Forming Bacterium.</title>
        <authorList>
            <person name="Cai L."/>
            <person name="Zhang T."/>
        </authorList>
    </citation>
    <scope>NUCLEOTIDE SEQUENCE [LARGE SCALE GENOMIC DNA]</scope>
    <source>
        <strain evidence="8 9">ZFHKF-1</strain>
    </source>
</reference>
<dbReference type="InterPro" id="IPR008286">
    <property type="entry name" value="Prn/Lys/Arg_de-COase_C"/>
</dbReference>
<organism evidence="8 9">
    <name type="scientific">Fictibacillus macauensis ZFHKF-1</name>
    <dbReference type="NCBI Taxonomy" id="1196324"/>
    <lineage>
        <taxon>Bacteria</taxon>
        <taxon>Bacillati</taxon>
        <taxon>Bacillota</taxon>
        <taxon>Bacilli</taxon>
        <taxon>Bacillales</taxon>
        <taxon>Fictibacillaceae</taxon>
        <taxon>Fictibacillus</taxon>
    </lineage>
</organism>
<feature type="domain" description="Orn/Lys/Arg decarboxylases family 1 pyridoxal-P attachment site" evidence="6">
    <location>
        <begin position="1"/>
        <end position="293"/>
    </location>
</feature>
<dbReference type="PANTHER" id="PTHR43277">
    <property type="entry name" value="ARGININE DECARBOXYLASE"/>
    <property type="match status" value="1"/>
</dbReference>
<evidence type="ECO:0000256" key="3">
    <source>
        <dbReference type="ARBA" id="ARBA00022793"/>
    </source>
</evidence>
<dbReference type="InterPro" id="IPR000310">
    <property type="entry name" value="Orn/Lys/Arg_deCO2ase_major_dom"/>
</dbReference>
<comment type="similarity">
    <text evidence="2">Belongs to the Orn/Lys/Arg decarboxylase class-I family.</text>
</comment>
<dbReference type="InterPro" id="IPR015424">
    <property type="entry name" value="PyrdxlP-dep_Trfase"/>
</dbReference>
<dbReference type="PANTHER" id="PTHR43277:SF3">
    <property type="entry name" value="DECARBOXYLASE, PUTATIVE-RELATED"/>
    <property type="match status" value="1"/>
</dbReference>
<dbReference type="Pfam" id="PF03711">
    <property type="entry name" value="OKR_DC_1_C"/>
    <property type="match status" value="1"/>
</dbReference>
<evidence type="ECO:0000259" key="6">
    <source>
        <dbReference type="Pfam" id="PF01276"/>
    </source>
</evidence>
<dbReference type="SUPFAM" id="SSF53383">
    <property type="entry name" value="PLP-dependent transferases"/>
    <property type="match status" value="1"/>
</dbReference>
<dbReference type="Proteomes" id="UP000004080">
    <property type="component" value="Unassembled WGS sequence"/>
</dbReference>
<keyword evidence="5" id="KW-0456">Lyase</keyword>
<feature type="domain" description="Orn/Lys/Arg decarboxylase C-terminal" evidence="7">
    <location>
        <begin position="386"/>
        <end position="450"/>
    </location>
</feature>
<keyword evidence="4" id="KW-0663">Pyridoxal phosphate</keyword>
<evidence type="ECO:0000256" key="2">
    <source>
        <dbReference type="ARBA" id="ARBA00010671"/>
    </source>
</evidence>
<dbReference type="STRING" id="1196324.A374_16843"/>
<keyword evidence="3" id="KW-0210">Decarboxylase</keyword>
<keyword evidence="9" id="KW-1185">Reference proteome</keyword>
<dbReference type="Gene3D" id="3.90.100.10">
    <property type="entry name" value="Orn/Lys/Arg decarboxylase, C-terminal domain"/>
    <property type="match status" value="1"/>
</dbReference>
<name>I8UB91_9BACL</name>
<dbReference type="Gene3D" id="3.40.640.10">
    <property type="entry name" value="Type I PLP-dependent aspartate aminotransferase-like (Major domain)"/>
    <property type="match status" value="1"/>
</dbReference>
<comment type="cofactor">
    <cofactor evidence="1">
        <name>pyridoxal 5'-phosphate</name>
        <dbReference type="ChEBI" id="CHEBI:597326"/>
    </cofactor>
</comment>
<comment type="caution">
    <text evidence="8">The sequence shown here is derived from an EMBL/GenBank/DDBJ whole genome shotgun (WGS) entry which is preliminary data.</text>
</comment>
<gene>
    <name evidence="8" type="ORF">A374_16843</name>
</gene>
<dbReference type="SUPFAM" id="SSF55904">
    <property type="entry name" value="Ornithine decarboxylase C-terminal domain"/>
    <property type="match status" value="1"/>
</dbReference>
<dbReference type="Pfam" id="PF01276">
    <property type="entry name" value="OKR_DC_1"/>
    <property type="match status" value="1"/>
</dbReference>
<evidence type="ECO:0000313" key="9">
    <source>
        <dbReference type="Proteomes" id="UP000004080"/>
    </source>
</evidence>
<dbReference type="InterPro" id="IPR015421">
    <property type="entry name" value="PyrdxlP-dep_Trfase_major"/>
</dbReference>
<dbReference type="GO" id="GO:0016831">
    <property type="term" value="F:carboxy-lyase activity"/>
    <property type="evidence" value="ECO:0007669"/>
    <property type="project" value="UniProtKB-KW"/>
</dbReference>
<evidence type="ECO:0000256" key="4">
    <source>
        <dbReference type="ARBA" id="ARBA00022898"/>
    </source>
</evidence>
<dbReference type="EMBL" id="AKKV01000038">
    <property type="protein sequence ID" value="EIT84210.1"/>
    <property type="molecule type" value="Genomic_DNA"/>
</dbReference>